<evidence type="ECO:0000313" key="3">
    <source>
        <dbReference type="Proteomes" id="UP000323317"/>
    </source>
</evidence>
<comment type="similarity">
    <text evidence="1">Belongs to the SecB family.</text>
</comment>
<dbReference type="GO" id="GO:0051262">
    <property type="term" value="P:protein tetramerization"/>
    <property type="evidence" value="ECO:0007669"/>
    <property type="project" value="InterPro"/>
</dbReference>
<name>A0A5D4K9P5_9BACI</name>
<dbReference type="EMBL" id="VTEH01000016">
    <property type="protein sequence ID" value="TYR73726.1"/>
    <property type="molecule type" value="Genomic_DNA"/>
</dbReference>
<dbReference type="Pfam" id="PF02556">
    <property type="entry name" value="SecB"/>
    <property type="match status" value="1"/>
</dbReference>
<dbReference type="SUPFAM" id="SSF54611">
    <property type="entry name" value="SecB-like"/>
    <property type="match status" value="1"/>
</dbReference>
<sequence length="136" mass="15710">MSDIKSVLKFNDFLVEETIFKRNYVEAGDFDLEFDFNASAMLSETEDKAKLELTCILFDEDFNDGKAPFYMKTTIVGHFECENVSIQEFEFNAMAILLPYIRAFITSFTSQSGIPPVILPPINVFNYFKRENNNQN</sequence>
<dbReference type="Gene3D" id="3.10.420.10">
    <property type="entry name" value="SecB-like"/>
    <property type="match status" value="1"/>
</dbReference>
<dbReference type="AlphaFoldDB" id="A0A5D4K9P5"/>
<dbReference type="GO" id="GO:0015031">
    <property type="term" value="P:protein transport"/>
    <property type="evidence" value="ECO:0007669"/>
    <property type="project" value="InterPro"/>
</dbReference>
<evidence type="ECO:0000256" key="1">
    <source>
        <dbReference type="ARBA" id="ARBA00009990"/>
    </source>
</evidence>
<accession>A0A5D4K9P5</accession>
<dbReference type="RefSeq" id="WP_148948123.1">
    <property type="nucleotide sequence ID" value="NZ_VTEH01000016.1"/>
</dbReference>
<protein>
    <recommendedName>
        <fullName evidence="4">Preprotein translocase subunit SecB</fullName>
    </recommendedName>
</protein>
<gene>
    <name evidence="2" type="ORF">FZC79_17785</name>
</gene>
<evidence type="ECO:0008006" key="4">
    <source>
        <dbReference type="Google" id="ProtNLM"/>
    </source>
</evidence>
<evidence type="ECO:0000313" key="2">
    <source>
        <dbReference type="EMBL" id="TYR73726.1"/>
    </source>
</evidence>
<proteinExistence type="inferred from homology"/>
<dbReference type="GO" id="GO:0051082">
    <property type="term" value="F:unfolded protein binding"/>
    <property type="evidence" value="ECO:0007669"/>
    <property type="project" value="InterPro"/>
</dbReference>
<dbReference type="Proteomes" id="UP000323317">
    <property type="component" value="Unassembled WGS sequence"/>
</dbReference>
<dbReference type="InterPro" id="IPR035958">
    <property type="entry name" value="SecB-like_sf"/>
</dbReference>
<comment type="caution">
    <text evidence="2">The sequence shown here is derived from an EMBL/GenBank/DDBJ whole genome shotgun (WGS) entry which is preliminary data.</text>
</comment>
<reference evidence="2 3" key="1">
    <citation type="submission" date="2019-08" db="EMBL/GenBank/DDBJ databases">
        <title>Bacillus genomes from the desert of Cuatro Cienegas, Coahuila.</title>
        <authorList>
            <person name="Olmedo-Alvarez G."/>
        </authorList>
    </citation>
    <scope>NUCLEOTIDE SEQUENCE [LARGE SCALE GENOMIC DNA]</scope>
    <source>
        <strain evidence="2 3">CH40_1T</strain>
    </source>
</reference>
<dbReference type="InterPro" id="IPR003708">
    <property type="entry name" value="SecB"/>
</dbReference>
<organism evidence="2 3">
    <name type="scientific">Rossellomorea vietnamensis</name>
    <dbReference type="NCBI Taxonomy" id="218284"/>
    <lineage>
        <taxon>Bacteria</taxon>
        <taxon>Bacillati</taxon>
        <taxon>Bacillota</taxon>
        <taxon>Bacilli</taxon>
        <taxon>Bacillales</taxon>
        <taxon>Bacillaceae</taxon>
        <taxon>Rossellomorea</taxon>
    </lineage>
</organism>